<reference evidence="1 2" key="1">
    <citation type="submission" date="2021-06" db="EMBL/GenBank/DDBJ databases">
        <authorList>
            <person name="Palmer J.M."/>
        </authorList>
    </citation>
    <scope>NUCLEOTIDE SEQUENCE [LARGE SCALE GENOMIC DNA]</scope>
    <source>
        <strain evidence="1 2">CL_MEX2019</strain>
        <tissue evidence="1">Muscle</tissue>
    </source>
</reference>
<comment type="caution">
    <text evidence="1">The sequence shown here is derived from an EMBL/GenBank/DDBJ whole genome shotgun (WGS) entry which is preliminary data.</text>
</comment>
<feature type="non-terminal residue" evidence="1">
    <location>
        <position position="1"/>
    </location>
</feature>
<sequence length="68" mass="7709">GNPNELLPPHHNLTCQTQSLWRYSPSPGKLHFFLTSTDQQNPDSLMTPFTFSCLSINQFNLNSNCCSH</sequence>
<proteinExistence type="predicted"/>
<name>A0ABU7DQK9_9TELE</name>
<organism evidence="1 2">
    <name type="scientific">Characodon lateralis</name>
    <dbReference type="NCBI Taxonomy" id="208331"/>
    <lineage>
        <taxon>Eukaryota</taxon>
        <taxon>Metazoa</taxon>
        <taxon>Chordata</taxon>
        <taxon>Craniata</taxon>
        <taxon>Vertebrata</taxon>
        <taxon>Euteleostomi</taxon>
        <taxon>Actinopterygii</taxon>
        <taxon>Neopterygii</taxon>
        <taxon>Teleostei</taxon>
        <taxon>Neoteleostei</taxon>
        <taxon>Acanthomorphata</taxon>
        <taxon>Ovalentaria</taxon>
        <taxon>Atherinomorphae</taxon>
        <taxon>Cyprinodontiformes</taxon>
        <taxon>Goodeidae</taxon>
        <taxon>Characodon</taxon>
    </lineage>
</organism>
<dbReference type="Proteomes" id="UP001352852">
    <property type="component" value="Unassembled WGS sequence"/>
</dbReference>
<protein>
    <submittedName>
        <fullName evidence="1">Uncharacterized protein</fullName>
    </submittedName>
</protein>
<evidence type="ECO:0000313" key="1">
    <source>
        <dbReference type="EMBL" id="MED6276058.1"/>
    </source>
</evidence>
<evidence type="ECO:0000313" key="2">
    <source>
        <dbReference type="Proteomes" id="UP001352852"/>
    </source>
</evidence>
<keyword evidence="2" id="KW-1185">Reference proteome</keyword>
<accession>A0ABU7DQK9</accession>
<gene>
    <name evidence="1" type="ORF">CHARACLAT_033059</name>
</gene>
<dbReference type="EMBL" id="JAHUTJ010031077">
    <property type="protein sequence ID" value="MED6276058.1"/>
    <property type="molecule type" value="Genomic_DNA"/>
</dbReference>